<evidence type="ECO:0000313" key="2">
    <source>
        <dbReference type="Proteomes" id="UP000234752"/>
    </source>
</evidence>
<dbReference type="Pfam" id="PF01527">
    <property type="entry name" value="HTH_Tnp_1"/>
    <property type="match status" value="1"/>
</dbReference>
<dbReference type="GO" id="GO:0004803">
    <property type="term" value="F:transposase activity"/>
    <property type="evidence" value="ECO:0007669"/>
    <property type="project" value="InterPro"/>
</dbReference>
<sequence length="132" mass="14490">MSYQRVEFLTGTERRRFYSRDEKVRLVEEAFRPGVMVAAAARRLGVHESLLYRWRRELSVLVEAGGEDTTGFLPVTVALDDGPAPSVPPAPINAEAVVDQSPPISAVPAVLEVTLPGGTFVRMQGDVDPAWR</sequence>
<dbReference type="NCBIfam" id="NF047595">
    <property type="entry name" value="IS66_ISRel24_TnpA"/>
    <property type="match status" value="1"/>
</dbReference>
<protein>
    <submittedName>
        <fullName evidence="1">Uncharacterized protein</fullName>
    </submittedName>
</protein>
<organism evidence="1 2">
    <name type="scientific">Niveispirillum cyanobacteriorum</name>
    <dbReference type="NCBI Taxonomy" id="1612173"/>
    <lineage>
        <taxon>Bacteria</taxon>
        <taxon>Pseudomonadati</taxon>
        <taxon>Pseudomonadota</taxon>
        <taxon>Alphaproteobacteria</taxon>
        <taxon>Rhodospirillales</taxon>
        <taxon>Azospirillaceae</taxon>
        <taxon>Niveispirillum</taxon>
    </lineage>
</organism>
<dbReference type="AlphaFoldDB" id="A0A2K9NLP0"/>
<dbReference type="SUPFAM" id="SSF48295">
    <property type="entry name" value="TrpR-like"/>
    <property type="match status" value="1"/>
</dbReference>
<keyword evidence="2" id="KW-1185">Reference proteome</keyword>
<evidence type="ECO:0000313" key="1">
    <source>
        <dbReference type="EMBL" id="AUN33971.1"/>
    </source>
</evidence>
<dbReference type="Proteomes" id="UP000234752">
    <property type="component" value="Plasmid unnamed3"/>
</dbReference>
<name>A0A2K9NLP0_9PROT</name>
<dbReference type="EMBL" id="CP025615">
    <property type="protein sequence ID" value="AUN33971.1"/>
    <property type="molecule type" value="Genomic_DNA"/>
</dbReference>
<dbReference type="InterPro" id="IPR010921">
    <property type="entry name" value="Trp_repressor/repl_initiator"/>
</dbReference>
<keyword evidence="1" id="KW-0614">Plasmid</keyword>
<accession>A0A2K9NLP0</accession>
<proteinExistence type="predicted"/>
<reference evidence="1 2" key="1">
    <citation type="submission" date="2017-12" db="EMBL/GenBank/DDBJ databases">
        <title>Genomes of bacteria within cyanobacterial aggregates.</title>
        <authorList>
            <person name="Cai H."/>
        </authorList>
    </citation>
    <scope>NUCLEOTIDE SEQUENCE [LARGE SCALE GENOMIC DNA]</scope>
    <source>
        <strain evidence="1 2">TH16</strain>
        <plasmid evidence="1 2">unnamed3</plasmid>
    </source>
</reference>
<dbReference type="KEGG" id="ncb:C0V82_26635"/>
<geneLocation type="plasmid" evidence="1 2">
    <name>unnamed3</name>
</geneLocation>
<dbReference type="OrthoDB" id="8080802at2"/>
<dbReference type="GO" id="GO:0006313">
    <property type="term" value="P:DNA transposition"/>
    <property type="evidence" value="ECO:0007669"/>
    <property type="project" value="InterPro"/>
</dbReference>
<dbReference type="InterPro" id="IPR002514">
    <property type="entry name" value="Transposase_8"/>
</dbReference>
<gene>
    <name evidence="1" type="ORF">C0V82_26635</name>
</gene>
<dbReference type="RefSeq" id="WP_102115470.1">
    <property type="nucleotide sequence ID" value="NZ_BMGN01000031.1"/>
</dbReference>
<dbReference type="GO" id="GO:0043565">
    <property type="term" value="F:sequence-specific DNA binding"/>
    <property type="evidence" value="ECO:0007669"/>
    <property type="project" value="InterPro"/>
</dbReference>